<comment type="subcellular location">
    <subcellularLocation>
        <location evidence="1">Nucleus</location>
    </subcellularLocation>
</comment>
<keyword evidence="4" id="KW-0539">Nucleus</keyword>
<dbReference type="InterPro" id="IPR016024">
    <property type="entry name" value="ARM-type_fold"/>
</dbReference>
<keyword evidence="3" id="KW-0813">Transport</keyword>
<reference evidence="6" key="1">
    <citation type="journal article" date="2006" name="PLoS Biol.">
        <title>Macronuclear genome sequence of the ciliate Tetrahymena thermophila, a model eukaryote.</title>
        <authorList>
            <person name="Eisen J.A."/>
            <person name="Coyne R.S."/>
            <person name="Wu M."/>
            <person name="Wu D."/>
            <person name="Thiagarajan M."/>
            <person name="Wortman J.R."/>
            <person name="Badger J.H."/>
            <person name="Ren Q."/>
            <person name="Amedeo P."/>
            <person name="Jones K.M."/>
            <person name="Tallon L.J."/>
            <person name="Delcher A.L."/>
            <person name="Salzberg S.L."/>
            <person name="Silva J.C."/>
            <person name="Haas B.J."/>
            <person name="Majoros W.H."/>
            <person name="Farzad M."/>
            <person name="Carlton J.M."/>
            <person name="Smith R.K. Jr."/>
            <person name="Garg J."/>
            <person name="Pearlman R.E."/>
            <person name="Karrer K.M."/>
            <person name="Sun L."/>
            <person name="Manning G."/>
            <person name="Elde N.C."/>
            <person name="Turkewitz A.P."/>
            <person name="Asai D.J."/>
            <person name="Wilkes D.E."/>
            <person name="Wang Y."/>
            <person name="Cai H."/>
            <person name="Collins K."/>
            <person name="Stewart B.A."/>
            <person name="Lee S.R."/>
            <person name="Wilamowska K."/>
            <person name="Weinberg Z."/>
            <person name="Ruzzo W.L."/>
            <person name="Wloga D."/>
            <person name="Gaertig J."/>
            <person name="Frankel J."/>
            <person name="Tsao C.-C."/>
            <person name="Gorovsky M.A."/>
            <person name="Keeling P.J."/>
            <person name="Waller R.F."/>
            <person name="Patron N.J."/>
            <person name="Cherry J.M."/>
            <person name="Stover N.A."/>
            <person name="Krieger C.J."/>
            <person name="del Toro C."/>
            <person name="Ryder H.F."/>
            <person name="Williamson S.C."/>
            <person name="Barbeau R.A."/>
            <person name="Hamilton E.P."/>
            <person name="Orias E."/>
        </authorList>
    </citation>
    <scope>NUCLEOTIDE SEQUENCE [LARGE SCALE GENOMIC DNA]</scope>
    <source>
        <strain evidence="6">SB210</strain>
    </source>
</reference>
<evidence type="ECO:0000256" key="2">
    <source>
        <dbReference type="ARBA" id="ARBA00007991"/>
    </source>
</evidence>
<dbReference type="SUPFAM" id="SSF48371">
    <property type="entry name" value="ARM repeat"/>
    <property type="match status" value="1"/>
</dbReference>
<dbReference type="PANTHER" id="PTHR12363:SF33">
    <property type="entry name" value="IMPORTIN-13"/>
    <property type="match status" value="1"/>
</dbReference>
<dbReference type="PANTHER" id="PTHR12363">
    <property type="entry name" value="TRANSPORTIN 3 AND IMPORTIN 13"/>
    <property type="match status" value="1"/>
</dbReference>
<dbReference type="InterPro" id="IPR011989">
    <property type="entry name" value="ARM-like"/>
</dbReference>
<dbReference type="STRING" id="312017.Q23CX6"/>
<dbReference type="EMBL" id="GG662712">
    <property type="protein sequence ID" value="EAR94420.2"/>
    <property type="molecule type" value="Genomic_DNA"/>
</dbReference>
<protein>
    <recommendedName>
        <fullName evidence="7">Importin-beta amine-terminal domain protein</fullName>
    </recommendedName>
</protein>
<evidence type="ECO:0008006" key="7">
    <source>
        <dbReference type="Google" id="ProtNLM"/>
    </source>
</evidence>
<proteinExistence type="inferred from homology"/>
<organism evidence="5 6">
    <name type="scientific">Tetrahymena thermophila (strain SB210)</name>
    <dbReference type="NCBI Taxonomy" id="312017"/>
    <lineage>
        <taxon>Eukaryota</taxon>
        <taxon>Sar</taxon>
        <taxon>Alveolata</taxon>
        <taxon>Ciliophora</taxon>
        <taxon>Intramacronucleata</taxon>
        <taxon>Oligohymenophorea</taxon>
        <taxon>Hymenostomatida</taxon>
        <taxon>Tetrahymenina</taxon>
        <taxon>Tetrahymenidae</taxon>
        <taxon>Tetrahymena</taxon>
    </lineage>
</organism>
<name>Q23CX6_TETTS</name>
<evidence type="ECO:0000313" key="6">
    <source>
        <dbReference type="Proteomes" id="UP000009168"/>
    </source>
</evidence>
<evidence type="ECO:0000313" key="5">
    <source>
        <dbReference type="EMBL" id="EAR94420.2"/>
    </source>
</evidence>
<comment type="similarity">
    <text evidence="2">Belongs to the importin beta family.</text>
</comment>
<dbReference type="RefSeq" id="XP_001014910.2">
    <property type="nucleotide sequence ID" value="XM_001014910.2"/>
</dbReference>
<dbReference type="Proteomes" id="UP000009168">
    <property type="component" value="Unassembled WGS sequence"/>
</dbReference>
<dbReference type="GO" id="GO:0006606">
    <property type="term" value="P:protein import into nucleus"/>
    <property type="evidence" value="ECO:0007669"/>
    <property type="project" value="TreeGrafter"/>
</dbReference>
<dbReference type="eggNOG" id="ENOG502SUW0">
    <property type="taxonomic scope" value="Eukaryota"/>
</dbReference>
<dbReference type="InParanoid" id="Q23CX6"/>
<dbReference type="Gene3D" id="1.25.10.10">
    <property type="entry name" value="Leucine-rich Repeat Variant"/>
    <property type="match status" value="1"/>
</dbReference>
<dbReference type="InterPro" id="IPR051345">
    <property type="entry name" value="Importin_beta-like_NTR"/>
</dbReference>
<keyword evidence="6" id="KW-1185">Reference proteome</keyword>
<sequence length="966" mass="112406">MEAFTKEKFIYEYNNLCTHPDQVVKQKANLFIMNFQKSNEAWRVCKELLDTKDQQIQFIAAQIILMKTKQNFLQLSNEAQLELRAFLFNQVENREDFSVPTLQRLCSALSALALVGLGFGNWQTLVEDLIPFMQKGKKQLWIGLQVMQSLVENKDDMILGNNVVSNIKKILIQKSNSVIEIFNSLLTLDDIDIVKKSLECLESWAGFEMKMLQNNTLVSNVIKNGQRYTQLVCDILIKMLKNSENTDLLARNQLSGSNESIPESEYLNIQNIIRLINELPQSIYTCDLLINLMQQFPIILLNSTEMCQGLFNMYFSFLNSNEPKISANAITYIEDWLNNIKQYSLQNIQPHYIEFFSQSLKILIEKCKKKKIDKITKAEKPVIIIDTETGEETHYNPNADESDDDLNLEEKKMTLHEYRESCQDAFYNIFKALRDLLQENGIQQVYEYIFSLLDPQSYVSIANEQTRFEQYCLTTEVAIYASINFTELESQHKNNTNIDKIITFIITQLPISDITVQTALQYIYDASHQFKNNPSLFHPTIQFILTQFNNPKLSSQAAESLRSIIELSESHSHFESLQLLGEFFTKAFQNQNLISFPTLESLIQAVLVFTVKLNNEEQKKNAIFSFLQIFQIYLEQENTKVIAQTLNRQDLERLLDIMKSIFQGFDLLEIKYRKTSQKLVSQFAAQNLHIIDSMFKQFSTIRFKAFYERFITLYVFIIKSCGKDLPDQFVNFLNISLEIFQQNPVKYYASLKLLNKLIEELSSQSQVLHNWLVTNYGGLNVLIYNTLISDAKNQDPDLMKYYFELCKNMQLHFEQILLQTNFEQTLQFIFHTLTHVENFNMTREILKFLSQLVQKNHTIDYTQILANIVKAINLLQRVQINNLALILIQSILKNNNDQVSALVIYQNLDLPEQTEDEKKYIAEELLKVAKTNNLANVKKVATALYALSCHQSDMEGFKLELQLMYR</sequence>
<evidence type="ECO:0000256" key="4">
    <source>
        <dbReference type="ARBA" id="ARBA00023242"/>
    </source>
</evidence>
<dbReference type="KEGG" id="tet:TTHERM_00052140"/>
<dbReference type="HOGENOM" id="CLU_307694_0_0_1"/>
<accession>Q23CX6</accession>
<dbReference type="GO" id="GO:0005737">
    <property type="term" value="C:cytoplasm"/>
    <property type="evidence" value="ECO:0007669"/>
    <property type="project" value="TreeGrafter"/>
</dbReference>
<dbReference type="AlphaFoldDB" id="Q23CX6"/>
<dbReference type="OrthoDB" id="435593at2759"/>
<evidence type="ECO:0000256" key="3">
    <source>
        <dbReference type="ARBA" id="ARBA00022448"/>
    </source>
</evidence>
<dbReference type="GeneID" id="7827103"/>
<dbReference type="GO" id="GO:0005634">
    <property type="term" value="C:nucleus"/>
    <property type="evidence" value="ECO:0007669"/>
    <property type="project" value="UniProtKB-SubCell"/>
</dbReference>
<gene>
    <name evidence="5" type="ORF">TTHERM_00052140</name>
</gene>
<evidence type="ECO:0000256" key="1">
    <source>
        <dbReference type="ARBA" id="ARBA00004123"/>
    </source>
</evidence>